<accession>A0A4Y2RQE2</accession>
<dbReference type="EMBL" id="BGPR01017975">
    <property type="protein sequence ID" value="GBN77881.1"/>
    <property type="molecule type" value="Genomic_DNA"/>
</dbReference>
<keyword evidence="2" id="KW-1185">Reference proteome</keyword>
<reference evidence="1 2" key="1">
    <citation type="journal article" date="2019" name="Sci. Rep.">
        <title>Orb-weaving spider Araneus ventricosus genome elucidates the spidroin gene catalogue.</title>
        <authorList>
            <person name="Kono N."/>
            <person name="Nakamura H."/>
            <person name="Ohtoshi R."/>
            <person name="Moran D.A.P."/>
            <person name="Shinohara A."/>
            <person name="Yoshida Y."/>
            <person name="Fujiwara M."/>
            <person name="Mori M."/>
            <person name="Tomita M."/>
            <person name="Arakawa K."/>
        </authorList>
    </citation>
    <scope>NUCLEOTIDE SEQUENCE [LARGE SCALE GENOMIC DNA]</scope>
</reference>
<sequence>MPTQPARLYAISAIRTSLYVGSRQDLYLLHVPRTVFVDLLVTFEATRCLRYHRDLPLSIYFDTEVNCEIVQPDYDHRCDERFDEDGEIMENELHFHDWSFPPILSRDLYAYLMSRVTIDRYFFREDFVHIVTEYVTRYSALGPTLRLCLECYHIDDTSEAVGYAHRKKHGVFARSDLILILKQRSLWCSNCVRTPLFRLLTLQACRSYTNLHRGGVSDIFWTVCRGSQLFDYRIRTQERVNLNVFPEPESATDSD</sequence>
<dbReference type="Proteomes" id="UP000499080">
    <property type="component" value="Unassembled WGS sequence"/>
</dbReference>
<evidence type="ECO:0000313" key="2">
    <source>
        <dbReference type="Proteomes" id="UP000499080"/>
    </source>
</evidence>
<gene>
    <name evidence="1" type="ORF">AVEN_259267_1</name>
</gene>
<comment type="caution">
    <text evidence="1">The sequence shown here is derived from an EMBL/GenBank/DDBJ whole genome shotgun (WGS) entry which is preliminary data.</text>
</comment>
<protein>
    <submittedName>
        <fullName evidence="1">Uncharacterized protein</fullName>
    </submittedName>
</protein>
<proteinExistence type="predicted"/>
<dbReference type="AlphaFoldDB" id="A0A4Y2RQE2"/>
<evidence type="ECO:0000313" key="1">
    <source>
        <dbReference type="EMBL" id="GBN77881.1"/>
    </source>
</evidence>
<organism evidence="1 2">
    <name type="scientific">Araneus ventricosus</name>
    <name type="common">Orbweaver spider</name>
    <name type="synonym">Epeira ventricosa</name>
    <dbReference type="NCBI Taxonomy" id="182803"/>
    <lineage>
        <taxon>Eukaryota</taxon>
        <taxon>Metazoa</taxon>
        <taxon>Ecdysozoa</taxon>
        <taxon>Arthropoda</taxon>
        <taxon>Chelicerata</taxon>
        <taxon>Arachnida</taxon>
        <taxon>Araneae</taxon>
        <taxon>Araneomorphae</taxon>
        <taxon>Entelegynae</taxon>
        <taxon>Araneoidea</taxon>
        <taxon>Araneidae</taxon>
        <taxon>Araneus</taxon>
    </lineage>
</organism>
<name>A0A4Y2RQE2_ARAVE</name>